<evidence type="ECO:0000313" key="7">
    <source>
        <dbReference type="Proteomes" id="UP000004947"/>
    </source>
</evidence>
<dbReference type="InterPro" id="IPR007627">
    <property type="entry name" value="RNA_pol_sigma70_r2"/>
</dbReference>
<reference evidence="6 7" key="1">
    <citation type="journal article" date="2010" name="J. Bacteriol.">
        <title>Genome sequence of Lentisphaera araneosa HTCC2155T, the type species of the order Lentisphaerales in the phylum Lentisphaerae.</title>
        <authorList>
            <person name="Thrash J.C."/>
            <person name="Cho J.C."/>
            <person name="Vergin K.L."/>
            <person name="Morris R.M."/>
            <person name="Giovannoni S.J."/>
        </authorList>
    </citation>
    <scope>NUCLEOTIDE SEQUENCE [LARGE SCALE GENOMIC DNA]</scope>
    <source>
        <strain evidence="6 7">HTCC2155</strain>
    </source>
</reference>
<proteinExistence type="predicted"/>
<evidence type="ECO:0000256" key="4">
    <source>
        <dbReference type="ARBA" id="ARBA00023163"/>
    </source>
</evidence>
<evidence type="ECO:0000313" key="6">
    <source>
        <dbReference type="EMBL" id="EDM28356.1"/>
    </source>
</evidence>
<dbReference type="STRING" id="313628.LNTAR_10586"/>
<name>A6DIS0_9BACT</name>
<dbReference type="eggNOG" id="COG1595">
    <property type="taxonomic scope" value="Bacteria"/>
</dbReference>
<dbReference type="GO" id="GO:0006352">
    <property type="term" value="P:DNA-templated transcription initiation"/>
    <property type="evidence" value="ECO:0007669"/>
    <property type="project" value="InterPro"/>
</dbReference>
<gene>
    <name evidence="6" type="ORF">LNTAR_10586</name>
</gene>
<keyword evidence="4" id="KW-0804">Transcription</keyword>
<dbReference type="Pfam" id="PF04542">
    <property type="entry name" value="Sigma70_r2"/>
    <property type="match status" value="1"/>
</dbReference>
<dbReference type="EMBL" id="ABCK01000005">
    <property type="protein sequence ID" value="EDM28356.1"/>
    <property type="molecule type" value="Genomic_DNA"/>
</dbReference>
<dbReference type="Gene3D" id="1.10.1740.10">
    <property type="match status" value="1"/>
</dbReference>
<protein>
    <submittedName>
        <fullName evidence="6">Probable RNA polymerase sigma-H factor</fullName>
    </submittedName>
</protein>
<keyword evidence="7" id="KW-1185">Reference proteome</keyword>
<evidence type="ECO:0000259" key="5">
    <source>
        <dbReference type="Pfam" id="PF04542"/>
    </source>
</evidence>
<keyword evidence="1" id="KW-0805">Transcription regulation</keyword>
<dbReference type="InterPro" id="IPR014284">
    <property type="entry name" value="RNA_pol_sigma-70_dom"/>
</dbReference>
<organism evidence="6 7">
    <name type="scientific">Lentisphaera araneosa HTCC2155</name>
    <dbReference type="NCBI Taxonomy" id="313628"/>
    <lineage>
        <taxon>Bacteria</taxon>
        <taxon>Pseudomonadati</taxon>
        <taxon>Lentisphaerota</taxon>
        <taxon>Lentisphaeria</taxon>
        <taxon>Lentisphaerales</taxon>
        <taxon>Lentisphaeraceae</taxon>
        <taxon>Lentisphaera</taxon>
    </lineage>
</organism>
<dbReference type="PANTHER" id="PTHR43133:SF8">
    <property type="entry name" value="RNA POLYMERASE SIGMA FACTOR HI_1459-RELATED"/>
    <property type="match status" value="1"/>
</dbReference>
<sequence length="200" mass="24084">MSSDYNTRHTLIAKIRNQHDDHSWEDFVYFYQRYIYVVIAKMGVNNQDVEDLVQRVLLALWEKLPSFEYEPNKCKFRTWMNQITRNTVIAYFRKQKRYKNDLDRAASIRLNEEDPEQSEPEVYNMAEKEWKLHVSNLAWENIKDDFKGKAAQVFLAFSEGKEIEQICLDLDIKKNTAYVLKNRVQDKLYKEIRRLDDELS</sequence>
<dbReference type="InterPro" id="IPR013325">
    <property type="entry name" value="RNA_pol_sigma_r2"/>
</dbReference>
<keyword evidence="3" id="KW-0238">DNA-binding</keyword>
<evidence type="ECO:0000256" key="1">
    <source>
        <dbReference type="ARBA" id="ARBA00023015"/>
    </source>
</evidence>
<dbReference type="GO" id="GO:0016987">
    <property type="term" value="F:sigma factor activity"/>
    <property type="evidence" value="ECO:0007669"/>
    <property type="project" value="UniProtKB-KW"/>
</dbReference>
<comment type="caution">
    <text evidence="6">The sequence shown here is derived from an EMBL/GenBank/DDBJ whole genome shotgun (WGS) entry which is preliminary data.</text>
</comment>
<dbReference type="Proteomes" id="UP000004947">
    <property type="component" value="Unassembled WGS sequence"/>
</dbReference>
<accession>A6DIS0</accession>
<feature type="domain" description="RNA polymerase sigma-70 region 2" evidence="5">
    <location>
        <begin position="31"/>
        <end position="97"/>
    </location>
</feature>
<dbReference type="RefSeq" id="WP_007277799.1">
    <property type="nucleotide sequence ID" value="NZ_ABCK01000005.1"/>
</dbReference>
<dbReference type="OrthoDB" id="9790423at2"/>
<dbReference type="PANTHER" id="PTHR43133">
    <property type="entry name" value="RNA POLYMERASE ECF-TYPE SIGMA FACTO"/>
    <property type="match status" value="1"/>
</dbReference>
<dbReference type="InterPro" id="IPR039425">
    <property type="entry name" value="RNA_pol_sigma-70-like"/>
</dbReference>
<keyword evidence="2" id="KW-0731">Sigma factor</keyword>
<dbReference type="SUPFAM" id="SSF88946">
    <property type="entry name" value="Sigma2 domain of RNA polymerase sigma factors"/>
    <property type="match status" value="1"/>
</dbReference>
<dbReference type="AlphaFoldDB" id="A6DIS0"/>
<evidence type="ECO:0000256" key="2">
    <source>
        <dbReference type="ARBA" id="ARBA00023082"/>
    </source>
</evidence>
<dbReference type="NCBIfam" id="TIGR02937">
    <property type="entry name" value="sigma70-ECF"/>
    <property type="match status" value="1"/>
</dbReference>
<evidence type="ECO:0000256" key="3">
    <source>
        <dbReference type="ARBA" id="ARBA00023125"/>
    </source>
</evidence>
<dbReference type="GO" id="GO:0003677">
    <property type="term" value="F:DNA binding"/>
    <property type="evidence" value="ECO:0007669"/>
    <property type="project" value="UniProtKB-KW"/>
</dbReference>